<dbReference type="EMBL" id="CP014160">
    <property type="protein sequence ID" value="AMB93469.1"/>
    <property type="molecule type" value="Genomic_DNA"/>
</dbReference>
<organism evidence="3 5">
    <name type="scientific">Aerococcus sanguinicola</name>
    <dbReference type="NCBI Taxonomy" id="119206"/>
    <lineage>
        <taxon>Bacteria</taxon>
        <taxon>Bacillati</taxon>
        <taxon>Bacillota</taxon>
        <taxon>Bacilli</taxon>
        <taxon>Lactobacillales</taxon>
        <taxon>Aerococcaceae</taxon>
        <taxon>Aerococcus</taxon>
    </lineage>
</organism>
<dbReference type="EMBL" id="PKGY01000003">
    <property type="protein sequence ID" value="PKZ21802.1"/>
    <property type="molecule type" value="Genomic_DNA"/>
</dbReference>
<protein>
    <recommendedName>
        <fullName evidence="7">DUF5067 domain-containing protein</fullName>
    </recommendedName>
</protein>
<reference evidence="3 5" key="1">
    <citation type="journal article" date="2016" name="Genome Announc.">
        <title>Complete Genome Sequences of Aerococcus christensenii CCUG 28831T, Aerococcus sanguinicola CCUG 43001T, Aerococcus urinae CCUG 36881T, Aerococcus urinaeequi CCUG 28094T, Aerococcus urinaehominis CCUG 42038 BT, and Aerococcus viridans CCUG 4311T.</title>
        <authorList>
            <person name="Carkaci D."/>
            <person name="Dargis R."/>
            <person name="Nielsen X.C."/>
            <person name="Skovgaard O."/>
            <person name="Fuursted K."/>
            <person name="Christensen J.J."/>
        </authorList>
    </citation>
    <scope>NUCLEOTIDE SEQUENCE [LARGE SCALE GENOMIC DNA]</scope>
    <source>
        <strain evidence="3 5">CCUG43001</strain>
    </source>
</reference>
<evidence type="ECO:0000313" key="3">
    <source>
        <dbReference type="EMBL" id="AMB93469.1"/>
    </source>
</evidence>
<sequence length="203" mass="22337">MKKLLLLALAAATLSACGDQVKEAPAGKVELQEESKESKPEELTKVGQKSNDPEFGSLELKKIAQPEKTLDIAPELKATIHNVKLFQSDKGEADPVWDMVGGNPKDGYFLQIVYSIENLSDQEIIGPHFDRVILDNGEQIDDHVLLNQTTELAPKAKASDQVMLVGVPTEEFSGFSLEMTTAMTMDENAMDPMIQTQAIDFQF</sequence>
<evidence type="ECO:0000256" key="1">
    <source>
        <dbReference type="SAM" id="MobiDB-lite"/>
    </source>
</evidence>
<feature type="chain" id="PRO_5038292100" description="DUF5067 domain-containing protein" evidence="2">
    <location>
        <begin position="19"/>
        <end position="203"/>
    </location>
</feature>
<accession>A0A0X8FA74</accession>
<feature type="signal peptide" evidence="2">
    <location>
        <begin position="1"/>
        <end position="18"/>
    </location>
</feature>
<feature type="region of interest" description="Disordered" evidence="1">
    <location>
        <begin position="28"/>
        <end position="53"/>
    </location>
</feature>
<dbReference type="Proteomes" id="UP000069912">
    <property type="component" value="Chromosome"/>
</dbReference>
<evidence type="ECO:0008006" key="7">
    <source>
        <dbReference type="Google" id="ProtNLM"/>
    </source>
</evidence>
<dbReference type="KEGG" id="asan:AWM72_01285"/>
<evidence type="ECO:0000313" key="6">
    <source>
        <dbReference type="Proteomes" id="UP000234239"/>
    </source>
</evidence>
<evidence type="ECO:0000313" key="5">
    <source>
        <dbReference type="Proteomes" id="UP000069912"/>
    </source>
</evidence>
<evidence type="ECO:0000313" key="4">
    <source>
        <dbReference type="EMBL" id="PKZ21802.1"/>
    </source>
</evidence>
<dbReference type="OrthoDB" id="2869578at2"/>
<keyword evidence="5" id="KW-1185">Reference proteome</keyword>
<dbReference type="AlphaFoldDB" id="A0A0X8FA74"/>
<evidence type="ECO:0000256" key="2">
    <source>
        <dbReference type="SAM" id="SignalP"/>
    </source>
</evidence>
<feature type="compositionally biased region" description="Basic and acidic residues" evidence="1">
    <location>
        <begin position="30"/>
        <end position="44"/>
    </location>
</feature>
<reference evidence="5" key="2">
    <citation type="submission" date="2016-01" db="EMBL/GenBank/DDBJ databases">
        <title>Six Aerococcus type strain genome sequencing and assembly using PacBio and Illumina Hiseq.</title>
        <authorList>
            <person name="Carkaci D."/>
            <person name="Dargis R."/>
            <person name="Nielsen X.C."/>
            <person name="Skovgaard O."/>
            <person name="Fuursted K."/>
            <person name="Christensen J.J."/>
        </authorList>
    </citation>
    <scope>NUCLEOTIDE SEQUENCE [LARGE SCALE GENOMIC DNA]</scope>
    <source>
        <strain evidence="5">CCUG43001</strain>
    </source>
</reference>
<proteinExistence type="predicted"/>
<dbReference type="PROSITE" id="PS51257">
    <property type="entry name" value="PROKAR_LIPOPROTEIN"/>
    <property type="match status" value="1"/>
</dbReference>
<dbReference type="GeneID" id="92902705"/>
<name>A0A0X8FA74_9LACT</name>
<dbReference type="RefSeq" id="WP_067971976.1">
    <property type="nucleotide sequence ID" value="NZ_CAJHKM010000006.1"/>
</dbReference>
<dbReference type="Proteomes" id="UP000234239">
    <property type="component" value="Unassembled WGS sequence"/>
</dbReference>
<reference evidence="4 6" key="3">
    <citation type="submission" date="2017-12" db="EMBL/GenBank/DDBJ databases">
        <title>Phylogenetic diversity of female urinary microbiome.</title>
        <authorList>
            <person name="Thomas-White K."/>
            <person name="Wolfe A.J."/>
        </authorList>
    </citation>
    <scope>NUCLEOTIDE SEQUENCE [LARGE SCALE GENOMIC DNA]</scope>
    <source>
        <strain evidence="4 6">UMB0139</strain>
    </source>
</reference>
<gene>
    <name evidence="3" type="ORF">AWM72_01285</name>
    <name evidence="4" type="ORF">CYJ28_07830</name>
</gene>
<keyword evidence="2" id="KW-0732">Signal</keyword>